<dbReference type="Proteomes" id="UP000694414">
    <property type="component" value="Unplaced"/>
</dbReference>
<evidence type="ECO:0000313" key="2">
    <source>
        <dbReference type="Proteomes" id="UP000694414"/>
    </source>
</evidence>
<organism evidence="1 2">
    <name type="scientific">Prolemur simus</name>
    <name type="common">Greater bamboo lemur</name>
    <name type="synonym">Hapalemur simus</name>
    <dbReference type="NCBI Taxonomy" id="1328070"/>
    <lineage>
        <taxon>Eukaryota</taxon>
        <taxon>Metazoa</taxon>
        <taxon>Chordata</taxon>
        <taxon>Craniata</taxon>
        <taxon>Vertebrata</taxon>
        <taxon>Euteleostomi</taxon>
        <taxon>Mammalia</taxon>
        <taxon>Eutheria</taxon>
        <taxon>Euarchontoglires</taxon>
        <taxon>Primates</taxon>
        <taxon>Strepsirrhini</taxon>
        <taxon>Lemuriformes</taxon>
        <taxon>Lemuridae</taxon>
        <taxon>Prolemur</taxon>
    </lineage>
</organism>
<name>A0A8C8YAK6_PROSS</name>
<proteinExistence type="predicted"/>
<dbReference type="AlphaFoldDB" id="A0A8C8YAK6"/>
<evidence type="ECO:0000313" key="1">
    <source>
        <dbReference type="Ensembl" id="ENSPSMP00000000880.1"/>
    </source>
</evidence>
<reference evidence="1" key="2">
    <citation type="submission" date="2025-09" db="UniProtKB">
        <authorList>
            <consortium name="Ensembl"/>
        </authorList>
    </citation>
    <scope>IDENTIFICATION</scope>
</reference>
<reference evidence="1" key="1">
    <citation type="submission" date="2025-08" db="UniProtKB">
        <authorList>
            <consortium name="Ensembl"/>
        </authorList>
    </citation>
    <scope>IDENTIFICATION</scope>
</reference>
<dbReference type="GeneTree" id="ENSGT00940000168632"/>
<keyword evidence="2" id="KW-1185">Reference proteome</keyword>
<protein>
    <submittedName>
        <fullName evidence="1">Uncharacterized protein</fullName>
    </submittedName>
</protein>
<dbReference type="Ensembl" id="ENSPSMT00000000996.1">
    <property type="protein sequence ID" value="ENSPSMP00000000880.1"/>
    <property type="gene ID" value="ENSPSMG00000000643.1"/>
</dbReference>
<accession>A0A8C8YAK6</accession>
<sequence length="125" mass="13196">MKPLLWTQPDVKGHMPALLTHTAVAGAKLGAKVYPGGAVPRRSLAPVEGWIAEMLRQKLRGVDLQEDDSGCQPRVYLEEGMSAGAPSLSSLALSEPELPPDVLDGLGSKAAALLEFYSERGVSSS</sequence>